<dbReference type="Gene3D" id="3.40.50.720">
    <property type="entry name" value="NAD(P)-binding Rossmann-like Domain"/>
    <property type="match status" value="1"/>
</dbReference>
<feature type="domain" description="DUF1731" evidence="3">
    <location>
        <begin position="254"/>
        <end position="300"/>
    </location>
</feature>
<dbReference type="InterPro" id="IPR013549">
    <property type="entry name" value="DUF1731"/>
</dbReference>
<dbReference type="RefSeq" id="WP_155169865.1">
    <property type="nucleotide sequence ID" value="NZ_BAAAFL010000012.1"/>
</dbReference>
<protein>
    <submittedName>
        <fullName evidence="4">TIGR01777 family protein</fullName>
    </submittedName>
</protein>
<accession>A0ABW9RJB1</accession>
<evidence type="ECO:0000259" key="2">
    <source>
        <dbReference type="Pfam" id="PF01370"/>
    </source>
</evidence>
<evidence type="ECO:0000313" key="5">
    <source>
        <dbReference type="Proteomes" id="UP000798808"/>
    </source>
</evidence>
<dbReference type="InterPro" id="IPR010099">
    <property type="entry name" value="SDR39U1"/>
</dbReference>
<dbReference type="PANTHER" id="PTHR11092:SF0">
    <property type="entry name" value="EPIMERASE FAMILY PROTEIN SDR39U1"/>
    <property type="match status" value="1"/>
</dbReference>
<dbReference type="Pfam" id="PF01370">
    <property type="entry name" value="Epimerase"/>
    <property type="match status" value="1"/>
</dbReference>
<dbReference type="NCBIfam" id="TIGR01777">
    <property type="entry name" value="yfcH"/>
    <property type="match status" value="1"/>
</dbReference>
<dbReference type="Pfam" id="PF08338">
    <property type="entry name" value="DUF1731"/>
    <property type="match status" value="1"/>
</dbReference>
<dbReference type="InterPro" id="IPR001509">
    <property type="entry name" value="Epimerase_deHydtase"/>
</dbReference>
<name>A0ABW9RJB1_9BACT</name>
<proteinExistence type="inferred from homology"/>
<dbReference type="PANTHER" id="PTHR11092">
    <property type="entry name" value="SUGAR NUCLEOTIDE EPIMERASE RELATED"/>
    <property type="match status" value="1"/>
</dbReference>
<dbReference type="CDD" id="cd05242">
    <property type="entry name" value="SDR_a8"/>
    <property type="match status" value="1"/>
</dbReference>
<dbReference type="SUPFAM" id="SSF51735">
    <property type="entry name" value="NAD(P)-binding Rossmann-fold domains"/>
    <property type="match status" value="1"/>
</dbReference>
<comment type="caution">
    <text evidence="4">The sequence shown here is derived from an EMBL/GenBank/DDBJ whole genome shotgun (WGS) entry which is preliminary data.</text>
</comment>
<organism evidence="4 5">
    <name type="scientific">Fulvivirga kasyanovii</name>
    <dbReference type="NCBI Taxonomy" id="396812"/>
    <lineage>
        <taxon>Bacteria</taxon>
        <taxon>Pseudomonadati</taxon>
        <taxon>Bacteroidota</taxon>
        <taxon>Cytophagia</taxon>
        <taxon>Cytophagales</taxon>
        <taxon>Fulvivirgaceae</taxon>
        <taxon>Fulvivirga</taxon>
    </lineage>
</organism>
<reference evidence="4 5" key="1">
    <citation type="submission" date="2019-02" db="EMBL/GenBank/DDBJ databases">
        <authorList>
            <person name="Goldberg S.R."/>
            <person name="Haltli B.A."/>
            <person name="Correa H."/>
            <person name="Russell K.G."/>
        </authorList>
    </citation>
    <scope>NUCLEOTIDE SEQUENCE [LARGE SCALE GENOMIC DNA]</scope>
    <source>
        <strain evidence="4 5">JCM 16186</strain>
    </source>
</reference>
<evidence type="ECO:0000256" key="1">
    <source>
        <dbReference type="ARBA" id="ARBA00009353"/>
    </source>
</evidence>
<dbReference type="Proteomes" id="UP000798808">
    <property type="component" value="Unassembled WGS sequence"/>
</dbReference>
<evidence type="ECO:0000259" key="3">
    <source>
        <dbReference type="Pfam" id="PF08338"/>
    </source>
</evidence>
<gene>
    <name evidence="4" type="ORF">E1163_04290</name>
</gene>
<evidence type="ECO:0000313" key="4">
    <source>
        <dbReference type="EMBL" id="MTI24159.1"/>
    </source>
</evidence>
<dbReference type="EMBL" id="SMLW01000374">
    <property type="protein sequence ID" value="MTI24159.1"/>
    <property type="molecule type" value="Genomic_DNA"/>
</dbReference>
<sequence>MNKNVLITGGTGLVGSRLTALLQEKGYGVRYLSRSPGKVNDVEAFAWDVTKQTIDTRAFDDVSYVIHLAGAGVADQKWTDERKKVILASRTRSTALLKDTLRDHPNQVKAVISASAIGYYGFDNGDRWQKEGSRFGDDFLATVTKAWEAEADLIADLNIRVVKIRVGVVLSDRGGALKEIGKPVKFGLGAPLGSGDQYMSWIHIDDLCNIFIHAMENENINGPYNGVAPHPVTNRELTKSIARVMGKPFFLPAVPGFALKLVLGQMAGMLLGSSRVSSEKIESEGFKFKFPEIKEALHDLLKN</sequence>
<keyword evidence="5" id="KW-1185">Reference proteome</keyword>
<feature type="domain" description="NAD-dependent epimerase/dehydratase" evidence="2">
    <location>
        <begin position="5"/>
        <end position="125"/>
    </location>
</feature>
<dbReference type="InterPro" id="IPR036291">
    <property type="entry name" value="NAD(P)-bd_dom_sf"/>
</dbReference>
<comment type="similarity">
    <text evidence="1">Belongs to the NAD(P)-dependent epimerase/dehydratase family. SDR39U1 subfamily.</text>
</comment>